<protein>
    <submittedName>
        <fullName evidence="1">HDC13484</fullName>
    </submittedName>
</protein>
<accession>Q6IK28</accession>
<proteinExistence type="predicted"/>
<dbReference type="EMBL" id="BK002538">
    <property type="protein sequence ID" value="DAA04044.1"/>
    <property type="molecule type" value="Genomic_DNA"/>
</dbReference>
<organism evidence="1">
    <name type="scientific">Drosophila melanogaster</name>
    <name type="common">Fruit fly</name>
    <dbReference type="NCBI Taxonomy" id="7227"/>
    <lineage>
        <taxon>Eukaryota</taxon>
        <taxon>Metazoa</taxon>
        <taxon>Ecdysozoa</taxon>
        <taxon>Arthropoda</taxon>
        <taxon>Hexapoda</taxon>
        <taxon>Insecta</taxon>
        <taxon>Pterygota</taxon>
        <taxon>Neoptera</taxon>
        <taxon>Endopterygota</taxon>
        <taxon>Diptera</taxon>
        <taxon>Brachycera</taxon>
        <taxon>Muscomorpha</taxon>
        <taxon>Ephydroidea</taxon>
        <taxon>Drosophilidae</taxon>
        <taxon>Drosophila</taxon>
        <taxon>Sophophora</taxon>
    </lineage>
</organism>
<reference evidence="1" key="1">
    <citation type="journal article" date="2003" name="Genome Biol.">
        <title>An integrated gene annotation and transcriptional profiling approach towards the full gene content of the Drosophila genome.</title>
        <authorList>
            <person name="Hild M."/>
            <person name="Beckmann B."/>
            <person name="Haas S.A."/>
            <person name="Koch B."/>
            <person name="Solovyev V."/>
            <person name="Busold C."/>
            <person name="Fellenberg K."/>
            <person name="Boutros M."/>
            <person name="Vingron M."/>
            <person name="Sauer F."/>
            <person name="Hoheisel J.D."/>
            <person name="Paro R."/>
        </authorList>
    </citation>
    <scope>NUCLEOTIDE SEQUENCE</scope>
</reference>
<evidence type="ECO:0000313" key="1">
    <source>
        <dbReference type="EMBL" id="DAA04044.1"/>
    </source>
</evidence>
<gene>
    <name evidence="1" type="ORF">HDC13484</name>
</gene>
<sequence length="140" mass="15477">MMRPATVTVTDPSETGSKFMAKSAICLREAVRSQWVKEPPLWQGPFSATDWDLIGAVRIRIIIAQISLSVELVSVALSAPLRPLPSLRHHHLAPSQPPPCQTNRKLASILHTLNPFRAAFHDVLTNLLTCFLSGDKTNFN</sequence>
<name>Q6IK28_DROME</name>
<dbReference type="AlphaFoldDB" id="Q6IK28"/>